<protein>
    <submittedName>
        <fullName evidence="2">MarR family transcriptional regulator</fullName>
    </submittedName>
</protein>
<accession>A0ABT3BJW8</accession>
<dbReference type="PANTHER" id="PTHR33164">
    <property type="entry name" value="TRANSCRIPTIONAL REGULATOR, MARR FAMILY"/>
    <property type="match status" value="1"/>
</dbReference>
<sequence length="152" mass="16729">MTMPQSPIDQKRADALGRQVARLMLSIDRGLLAHQTVDFDVTPAQKAVLIQLETTGNRITTLARRLGTSKQAASKLVQEVEQKGLVERIPDPNDGRASIIQFTAQGRAVVEDTVSYFEDLEDQLAAEIGREDLALVKAKLKKIADFLDPDGF</sequence>
<dbReference type="Pfam" id="PF12802">
    <property type="entry name" value="MarR_2"/>
    <property type="match status" value="1"/>
</dbReference>
<dbReference type="Proteomes" id="UP001208690">
    <property type="component" value="Unassembled WGS sequence"/>
</dbReference>
<evidence type="ECO:0000259" key="1">
    <source>
        <dbReference type="PROSITE" id="PS50995"/>
    </source>
</evidence>
<gene>
    <name evidence="2" type="ORF">MUB52_20760</name>
</gene>
<dbReference type="InterPro" id="IPR000835">
    <property type="entry name" value="HTH_MarR-typ"/>
</dbReference>
<dbReference type="SMART" id="SM00347">
    <property type="entry name" value="HTH_MARR"/>
    <property type="match status" value="1"/>
</dbReference>
<organism evidence="2 3">
    <name type="scientific">Roseobacter sinensis</name>
    <dbReference type="NCBI Taxonomy" id="2931391"/>
    <lineage>
        <taxon>Bacteria</taxon>
        <taxon>Pseudomonadati</taxon>
        <taxon>Pseudomonadota</taxon>
        <taxon>Alphaproteobacteria</taxon>
        <taxon>Rhodobacterales</taxon>
        <taxon>Roseobacteraceae</taxon>
        <taxon>Roseobacter</taxon>
    </lineage>
</organism>
<reference evidence="2 3" key="1">
    <citation type="submission" date="2022-04" db="EMBL/GenBank/DDBJ databases">
        <title>Roseobacter sp. WL0113 is a bacterium isolated from neritic sediment.</title>
        <authorList>
            <person name="Wang L."/>
            <person name="He W."/>
            <person name="Zhang D.-F."/>
        </authorList>
    </citation>
    <scope>NUCLEOTIDE SEQUENCE [LARGE SCALE GENOMIC DNA]</scope>
    <source>
        <strain evidence="2 3">WL0113</strain>
    </source>
</reference>
<dbReference type="InterPro" id="IPR036388">
    <property type="entry name" value="WH-like_DNA-bd_sf"/>
</dbReference>
<comment type="caution">
    <text evidence="2">The sequence shown here is derived from an EMBL/GenBank/DDBJ whole genome shotgun (WGS) entry which is preliminary data.</text>
</comment>
<feature type="domain" description="HTH marR-type" evidence="1">
    <location>
        <begin position="13"/>
        <end position="145"/>
    </location>
</feature>
<dbReference type="SUPFAM" id="SSF46785">
    <property type="entry name" value="Winged helix' DNA-binding domain"/>
    <property type="match status" value="1"/>
</dbReference>
<dbReference type="PROSITE" id="PS50995">
    <property type="entry name" value="HTH_MARR_2"/>
    <property type="match status" value="1"/>
</dbReference>
<dbReference type="EMBL" id="JALIEB010000021">
    <property type="protein sequence ID" value="MCV3273873.1"/>
    <property type="molecule type" value="Genomic_DNA"/>
</dbReference>
<proteinExistence type="predicted"/>
<dbReference type="InterPro" id="IPR036390">
    <property type="entry name" value="WH_DNA-bd_sf"/>
</dbReference>
<evidence type="ECO:0000313" key="2">
    <source>
        <dbReference type="EMBL" id="MCV3273873.1"/>
    </source>
</evidence>
<dbReference type="Gene3D" id="1.10.10.10">
    <property type="entry name" value="Winged helix-like DNA-binding domain superfamily/Winged helix DNA-binding domain"/>
    <property type="match status" value="1"/>
</dbReference>
<dbReference type="InterPro" id="IPR039422">
    <property type="entry name" value="MarR/SlyA-like"/>
</dbReference>
<dbReference type="RefSeq" id="WP_263846079.1">
    <property type="nucleotide sequence ID" value="NZ_JALIEB010000021.1"/>
</dbReference>
<evidence type="ECO:0000313" key="3">
    <source>
        <dbReference type="Proteomes" id="UP001208690"/>
    </source>
</evidence>
<dbReference type="PANTHER" id="PTHR33164:SF57">
    <property type="entry name" value="MARR-FAMILY TRANSCRIPTIONAL REGULATOR"/>
    <property type="match status" value="1"/>
</dbReference>
<keyword evidence="3" id="KW-1185">Reference proteome</keyword>
<name>A0ABT3BJW8_9RHOB</name>